<dbReference type="Proteomes" id="UP000176998">
    <property type="component" value="Unassembled WGS sequence"/>
</dbReference>
<proteinExistence type="predicted"/>
<dbReference type="GeneID" id="34556752"/>
<name>A0A1G4BIA1_9PEZI</name>
<dbReference type="RefSeq" id="XP_022478168.1">
    <property type="nucleotide sequence ID" value="XM_022615242.1"/>
</dbReference>
<evidence type="ECO:0000313" key="2">
    <source>
        <dbReference type="EMBL" id="OHF01026.1"/>
    </source>
</evidence>
<reference evidence="2 3" key="1">
    <citation type="submission" date="2016-09" db="EMBL/GenBank/DDBJ databases">
        <authorList>
            <person name="Capua I."/>
            <person name="De Benedictis P."/>
            <person name="Joannis T."/>
            <person name="Lombin L.H."/>
            <person name="Cattoli G."/>
        </authorList>
    </citation>
    <scope>NUCLEOTIDE SEQUENCE [LARGE SCALE GENOMIC DNA]</scope>
    <source>
        <strain evidence="2 3">IMI 309357</strain>
    </source>
</reference>
<dbReference type="EMBL" id="MJBS01000022">
    <property type="protein sequence ID" value="OHF01026.1"/>
    <property type="molecule type" value="Genomic_DNA"/>
</dbReference>
<evidence type="ECO:0000313" key="3">
    <source>
        <dbReference type="Proteomes" id="UP000176998"/>
    </source>
</evidence>
<feature type="compositionally biased region" description="Basic and acidic residues" evidence="1">
    <location>
        <begin position="171"/>
        <end position="180"/>
    </location>
</feature>
<feature type="region of interest" description="Disordered" evidence="1">
    <location>
        <begin position="22"/>
        <end position="55"/>
    </location>
</feature>
<keyword evidence="3" id="KW-1185">Reference proteome</keyword>
<accession>A0A1G4BIA1</accession>
<feature type="region of interest" description="Disordered" evidence="1">
    <location>
        <begin position="155"/>
        <end position="188"/>
    </location>
</feature>
<protein>
    <submittedName>
        <fullName evidence="2">Uncharacterized protein</fullName>
    </submittedName>
</protein>
<organism evidence="2 3">
    <name type="scientific">Colletotrichum orchidophilum</name>
    <dbReference type="NCBI Taxonomy" id="1209926"/>
    <lineage>
        <taxon>Eukaryota</taxon>
        <taxon>Fungi</taxon>
        <taxon>Dikarya</taxon>
        <taxon>Ascomycota</taxon>
        <taxon>Pezizomycotina</taxon>
        <taxon>Sordariomycetes</taxon>
        <taxon>Hypocreomycetidae</taxon>
        <taxon>Glomerellales</taxon>
        <taxon>Glomerellaceae</taxon>
        <taxon>Colletotrichum</taxon>
    </lineage>
</organism>
<dbReference type="AlphaFoldDB" id="A0A1G4BIA1"/>
<gene>
    <name evidence="2" type="ORF">CORC01_03593</name>
</gene>
<sequence length="188" mass="20454">MLSRGLTCLTRRLIHPRCPPAPLPSAGFSSDSNCPPSPTASPPTPDPDIETPGPALVVGERHGHVCLFARLSELLFLESSDSHARQPSPDSSRRPYVRTGRVTTSSDPLLDQHFSMADAHVQTCISASQRRVQALFLTRHHLACESLQRNPMIPISQISDPHRPRSNGRIDIGRAGEKAKSPLTGPHT</sequence>
<evidence type="ECO:0000256" key="1">
    <source>
        <dbReference type="SAM" id="MobiDB-lite"/>
    </source>
</evidence>
<feature type="compositionally biased region" description="Pro residues" evidence="1">
    <location>
        <begin position="35"/>
        <end position="46"/>
    </location>
</feature>
<feature type="region of interest" description="Disordered" evidence="1">
    <location>
        <begin position="79"/>
        <end position="103"/>
    </location>
</feature>
<comment type="caution">
    <text evidence="2">The sequence shown here is derived from an EMBL/GenBank/DDBJ whole genome shotgun (WGS) entry which is preliminary data.</text>
</comment>